<accession>A0A642V7G6</accession>
<evidence type="ECO:0000256" key="3">
    <source>
        <dbReference type="SAM" id="SignalP"/>
    </source>
</evidence>
<proteinExistence type="predicted"/>
<gene>
    <name evidence="5" type="ORF">TRICI_002216</name>
</gene>
<feature type="signal peptide" evidence="3">
    <location>
        <begin position="1"/>
        <end position="17"/>
    </location>
</feature>
<evidence type="ECO:0000256" key="1">
    <source>
        <dbReference type="ARBA" id="ARBA00022729"/>
    </source>
</evidence>
<dbReference type="InterPro" id="IPR000782">
    <property type="entry name" value="FAS1_domain"/>
</dbReference>
<protein>
    <recommendedName>
        <fullName evidence="4">FAS1 domain-containing protein</fullName>
    </recommendedName>
</protein>
<organism evidence="5 6">
    <name type="scientific">Trichomonascus ciferrii</name>
    <dbReference type="NCBI Taxonomy" id="44093"/>
    <lineage>
        <taxon>Eukaryota</taxon>
        <taxon>Fungi</taxon>
        <taxon>Dikarya</taxon>
        <taxon>Ascomycota</taxon>
        <taxon>Saccharomycotina</taxon>
        <taxon>Dipodascomycetes</taxon>
        <taxon>Dipodascales</taxon>
        <taxon>Trichomonascaceae</taxon>
        <taxon>Trichomonascus</taxon>
        <taxon>Trichomonascus ciferrii complex</taxon>
    </lineage>
</organism>
<dbReference type="InterPro" id="IPR040200">
    <property type="entry name" value="Mug57-like"/>
</dbReference>
<dbReference type="AlphaFoldDB" id="A0A642V7G6"/>
<evidence type="ECO:0000259" key="4">
    <source>
        <dbReference type="PROSITE" id="PS50213"/>
    </source>
</evidence>
<name>A0A642V7G6_9ASCO</name>
<dbReference type="PROSITE" id="PS50213">
    <property type="entry name" value="FAS1"/>
    <property type="match status" value="1"/>
</dbReference>
<evidence type="ECO:0000313" key="5">
    <source>
        <dbReference type="EMBL" id="KAA8915635.1"/>
    </source>
</evidence>
<comment type="caution">
    <text evidence="5">The sequence shown here is derived from an EMBL/GenBank/DDBJ whole genome shotgun (WGS) entry which is preliminary data.</text>
</comment>
<reference evidence="5" key="1">
    <citation type="journal article" date="2019" name="G3 (Bethesda)">
        <title>Genome Assemblies of Two Rare Opportunistic Yeast Pathogens: Diutina rugosa (syn. Candida rugosa) and Trichomonascus ciferrii (syn. Candida ciferrii).</title>
        <authorList>
            <person name="Mixao V."/>
            <person name="Saus E."/>
            <person name="Hansen A.P."/>
            <person name="Lass-Florl C."/>
            <person name="Gabaldon T."/>
        </authorList>
    </citation>
    <scope>NUCLEOTIDE SEQUENCE</scope>
    <source>
        <strain evidence="5">CBS 4856</strain>
    </source>
</reference>
<feature type="compositionally biased region" description="Basic and acidic residues" evidence="2">
    <location>
        <begin position="36"/>
        <end position="51"/>
    </location>
</feature>
<dbReference type="InterPro" id="IPR036378">
    <property type="entry name" value="FAS1_dom_sf"/>
</dbReference>
<dbReference type="PANTHER" id="PTHR28156:SF1">
    <property type="entry name" value="FAS1 DOMAIN-CONTAINING PROTEIN YDR262W"/>
    <property type="match status" value="1"/>
</dbReference>
<sequence>MHITNWIAACLLGLVEARYMVANMHDFVVTDRLPKREVSHSNDRPVSHGDSGEPLFHIQDSGMDKQGDPDLNPPKPDSGDIGHAANEDEPQAGPPLLRTKLAVNQDAQIFASYVRDFASIETRFNDRDQYSVVMAPSDAAIEKLNAKPWEFPEHVDPSLSPEEKDRLARKNVKSFITNHIHYGDFDGTVSILGQKEPDYFDITTEAGTTIKVEPSDDKLKLTTSDGIVATVYKAEKVDNGAIWILDSCLVAP</sequence>
<evidence type="ECO:0000256" key="2">
    <source>
        <dbReference type="SAM" id="MobiDB-lite"/>
    </source>
</evidence>
<keyword evidence="6" id="KW-1185">Reference proteome</keyword>
<dbReference type="OrthoDB" id="5551751at2759"/>
<dbReference type="Proteomes" id="UP000761534">
    <property type="component" value="Unassembled WGS sequence"/>
</dbReference>
<evidence type="ECO:0000313" key="6">
    <source>
        <dbReference type="Proteomes" id="UP000761534"/>
    </source>
</evidence>
<dbReference type="SUPFAM" id="SSF82153">
    <property type="entry name" value="FAS1 domain"/>
    <property type="match status" value="1"/>
</dbReference>
<dbReference type="PANTHER" id="PTHR28156">
    <property type="entry name" value="FAS1 DOMAIN-CONTAINING PROTEIN YDR262W"/>
    <property type="match status" value="1"/>
</dbReference>
<feature type="domain" description="FAS1" evidence="4">
    <location>
        <begin position="94"/>
        <end position="249"/>
    </location>
</feature>
<feature type="region of interest" description="Disordered" evidence="2">
    <location>
        <begin position="36"/>
        <end position="95"/>
    </location>
</feature>
<dbReference type="Gene3D" id="2.30.180.10">
    <property type="entry name" value="FAS1 domain"/>
    <property type="match status" value="1"/>
</dbReference>
<dbReference type="EMBL" id="SWFS01000153">
    <property type="protein sequence ID" value="KAA8915635.1"/>
    <property type="molecule type" value="Genomic_DNA"/>
</dbReference>
<dbReference type="VEuPathDB" id="FungiDB:TRICI_002216"/>
<keyword evidence="1 3" id="KW-0732">Signal</keyword>
<feature type="chain" id="PRO_5024837930" description="FAS1 domain-containing protein" evidence="3">
    <location>
        <begin position="18"/>
        <end position="252"/>
    </location>
</feature>